<evidence type="ECO:0000256" key="1">
    <source>
        <dbReference type="ARBA" id="ARBA00022450"/>
    </source>
</evidence>
<feature type="compositionally biased region" description="Gly residues" evidence="5">
    <location>
        <begin position="110"/>
        <end position="123"/>
    </location>
</feature>
<dbReference type="SMART" id="SM00827">
    <property type="entry name" value="PKS_AT"/>
    <property type="match status" value="1"/>
</dbReference>
<dbReference type="Gene3D" id="3.40.366.10">
    <property type="entry name" value="Malonyl-Coenzyme A Acyl Carrier Protein, domain 2"/>
    <property type="match status" value="1"/>
</dbReference>
<dbReference type="EMBL" id="PQNQ01000015">
    <property type="protein sequence ID" value="RRQ03727.1"/>
    <property type="molecule type" value="Genomic_DNA"/>
</dbReference>
<feature type="compositionally biased region" description="Gly residues" evidence="5">
    <location>
        <begin position="1157"/>
        <end position="1173"/>
    </location>
</feature>
<dbReference type="InterPro" id="IPR032821">
    <property type="entry name" value="PKS_assoc"/>
</dbReference>
<dbReference type="GO" id="GO:0004315">
    <property type="term" value="F:3-oxoacyl-[acyl-carrier-protein] synthase activity"/>
    <property type="evidence" value="ECO:0007669"/>
    <property type="project" value="InterPro"/>
</dbReference>
<dbReference type="Pfam" id="PF23297">
    <property type="entry name" value="ACP_SdgA_C"/>
    <property type="match status" value="1"/>
</dbReference>
<dbReference type="Gene3D" id="3.40.50.1820">
    <property type="entry name" value="alpha/beta hydrolase"/>
    <property type="match status" value="1"/>
</dbReference>
<evidence type="ECO:0000256" key="5">
    <source>
        <dbReference type="SAM" id="MobiDB-lite"/>
    </source>
</evidence>
<keyword evidence="9" id="KW-1185">Reference proteome</keyword>
<dbReference type="PROSITE" id="PS00606">
    <property type="entry name" value="KS3_1"/>
    <property type="match status" value="1"/>
</dbReference>
<dbReference type="GO" id="GO:0005737">
    <property type="term" value="C:cytoplasm"/>
    <property type="evidence" value="ECO:0007669"/>
    <property type="project" value="TreeGrafter"/>
</dbReference>
<dbReference type="InterPro" id="IPR001031">
    <property type="entry name" value="Thioesterase"/>
</dbReference>
<dbReference type="InterPro" id="IPR014031">
    <property type="entry name" value="Ketoacyl_synth_C"/>
</dbReference>
<dbReference type="SUPFAM" id="SSF47336">
    <property type="entry name" value="ACP-like"/>
    <property type="match status" value="2"/>
</dbReference>
<evidence type="ECO:0000313" key="8">
    <source>
        <dbReference type="EMBL" id="RRQ03727.1"/>
    </source>
</evidence>
<gene>
    <name evidence="8" type="ORF">CXF42_06420</name>
</gene>
<organism evidence="8 9">
    <name type="scientific">Corynebacterium bovis</name>
    <dbReference type="NCBI Taxonomy" id="36808"/>
    <lineage>
        <taxon>Bacteria</taxon>
        <taxon>Bacillati</taxon>
        <taxon>Actinomycetota</taxon>
        <taxon>Actinomycetes</taxon>
        <taxon>Mycobacteriales</taxon>
        <taxon>Corynebacteriaceae</taxon>
        <taxon>Corynebacterium</taxon>
    </lineage>
</organism>
<evidence type="ECO:0000256" key="3">
    <source>
        <dbReference type="ARBA" id="ARBA00022679"/>
    </source>
</evidence>
<dbReference type="InterPro" id="IPR020841">
    <property type="entry name" value="PKS_Beta-ketoAc_synthase_dom"/>
</dbReference>
<dbReference type="InterPro" id="IPR001227">
    <property type="entry name" value="Ac_transferase_dom_sf"/>
</dbReference>
<dbReference type="InterPro" id="IPR016039">
    <property type="entry name" value="Thiolase-like"/>
</dbReference>
<dbReference type="GO" id="GO:0005886">
    <property type="term" value="C:plasma membrane"/>
    <property type="evidence" value="ECO:0007669"/>
    <property type="project" value="TreeGrafter"/>
</dbReference>
<comment type="caution">
    <text evidence="8">The sequence shown here is derived from an EMBL/GenBank/DDBJ whole genome shotgun (WGS) entry which is preliminary data.</text>
</comment>
<dbReference type="Gene3D" id="3.40.47.10">
    <property type="match status" value="1"/>
</dbReference>
<dbReference type="SUPFAM" id="SSF55048">
    <property type="entry name" value="Probable ACP-binding domain of malonyl-CoA ACP transacylase"/>
    <property type="match status" value="1"/>
</dbReference>
<dbReference type="InterPro" id="IPR050091">
    <property type="entry name" value="PKS_NRPS_Biosynth_Enz"/>
</dbReference>
<dbReference type="PROSITE" id="PS52004">
    <property type="entry name" value="KS3_2"/>
    <property type="match status" value="1"/>
</dbReference>
<dbReference type="GO" id="GO:0031177">
    <property type="term" value="F:phosphopantetheine binding"/>
    <property type="evidence" value="ECO:0007669"/>
    <property type="project" value="InterPro"/>
</dbReference>
<evidence type="ECO:0000256" key="4">
    <source>
        <dbReference type="ARBA" id="ARBA00023268"/>
    </source>
</evidence>
<dbReference type="InterPro" id="IPR014043">
    <property type="entry name" value="Acyl_transferase_dom"/>
</dbReference>
<dbReference type="RefSeq" id="WP_125174643.1">
    <property type="nucleotide sequence ID" value="NZ_PQNN01000039.1"/>
</dbReference>
<dbReference type="SMART" id="SM00823">
    <property type="entry name" value="PKS_PP"/>
    <property type="match status" value="2"/>
</dbReference>
<feature type="compositionally biased region" description="Low complexity" evidence="5">
    <location>
        <begin position="1188"/>
        <end position="1208"/>
    </location>
</feature>
<dbReference type="PROSITE" id="PS50075">
    <property type="entry name" value="CARRIER"/>
    <property type="match status" value="2"/>
</dbReference>
<dbReference type="Gene3D" id="1.10.1200.10">
    <property type="entry name" value="ACP-like"/>
    <property type="match status" value="2"/>
</dbReference>
<feature type="compositionally biased region" description="Low complexity" evidence="5">
    <location>
        <begin position="1299"/>
        <end position="1310"/>
    </location>
</feature>
<dbReference type="InterPro" id="IPR018201">
    <property type="entry name" value="Ketoacyl_synth_AS"/>
</dbReference>
<reference evidence="8 9" key="1">
    <citation type="submission" date="2018-01" db="EMBL/GenBank/DDBJ databases">
        <title>Twenty Corynebacterium bovis Genomes.</title>
        <authorList>
            <person name="Gulvik C.A."/>
        </authorList>
    </citation>
    <scope>NUCLEOTIDE SEQUENCE [LARGE SCALE GENOMIC DNA]</scope>
    <source>
        <strain evidence="8 9">16-2004</strain>
    </source>
</reference>
<name>A0A3R8PF34_9CORY</name>
<dbReference type="GO" id="GO:0004312">
    <property type="term" value="F:fatty acid synthase activity"/>
    <property type="evidence" value="ECO:0007669"/>
    <property type="project" value="TreeGrafter"/>
</dbReference>
<dbReference type="Pfam" id="PF00975">
    <property type="entry name" value="Thioesterase"/>
    <property type="match status" value="1"/>
</dbReference>
<dbReference type="PANTHER" id="PTHR43775:SF37">
    <property type="entry name" value="SI:DKEY-61P9.11"/>
    <property type="match status" value="1"/>
</dbReference>
<dbReference type="InterPro" id="IPR020806">
    <property type="entry name" value="PKS_PP-bd"/>
</dbReference>
<dbReference type="InterPro" id="IPR009081">
    <property type="entry name" value="PP-bd_ACP"/>
</dbReference>
<feature type="compositionally biased region" description="Basic and acidic residues" evidence="5">
    <location>
        <begin position="1749"/>
        <end position="1760"/>
    </location>
</feature>
<sequence>MTTGKIDDVTNEQSNPTPAPQAAAPRTAQDLRTWLRRWIADATGTAAAEIPDDRPLDEVGLSSRDVVVLSGELERLTGVHLDATVAYEYNTVAALADFVAGGGVRHRPGAGAGAGTVPGGAATGDGRPGDPAERDIAVVGMAARYPGAPDADGLWDLVVEGRSGVTGLPEGRWSEYSGDAEMMRRMRAARLEGGYLPDLDLFDAEFFGLSPVEAENMDPQQRLLLQLTWEALEDAHIPPDRLRGERVGVFMGSTTNDYALLVSGDSRAAHPYALTGTSTAVVANRLSYHYDFRGPSVAMDTACSSSLVAIHEAVRALRAGDATAAVAGGVNLLLAPFATVAFSELGVLSPTGAIHAFSDDADGIVRSDGAGVVVLKRLADARRDGDDVLAVIKGSAVNSDGRSNGLTAPNPEAQVDCLAAAYGDAGVDPAVVDYVEAHGTGTILGDPIEASALGTVLGRGRDGASPLLLGSVKTNVGHTEAAAGVAGVVKVVQAMRHGVLPPSLNYAGPNPYIDFDGDHLEVVEDPREWPEYSGAPLAGVSGFGFGGTNAHVVIAAPDSPVVAPAPAAPETATPAPLDPAGADPAVGLPAILPVSGLLPSRRRTAAADLAAWIAAERDAGRPVDLAAVARSLAGHNHGRSRGAVVATDVDAALDGLRRLADGTAATAGPTVHTADAPDRAGAVWLYSGFGSQHRAMGRDMLALSPVFAESLRAVDAVVRREGGWSVLDRIGDDDDFGTEAAQVTITAVQIALTDVLTAAGLRPAAVVGQSMGEIAAAYAAGGLSMEDAVTVAVHRARLMAESEAGVDDAHRGAMAVVELGAGELDDLVSADPSLAGVEPAVYAAPGMTTVGGPADAVAAVVARLEAEGRFARTLNVRGAGHTSMLDPILGELWAEASQITPRPLRVPLASTVDRGRVYGVGERPHDADYFVRCTRQPVWLDDATGGLVDAGHRTVVEVSPNPVALMAVMTTAAAHGVRDAALLPVLTRKAPAEETVPALFAALYVRGADVDLRALAGAGGYAPVPGAHWRPQRFWTSARPSSGSAGMPGARVTLPGGRTAFSVAAETVPSVEALVETTVAAVSPGARVIAVESHGTLPASGELSTLVSRSLGGLQVEVHAVDGEVLTPVGEAFALAPGLGEAAGDDAATGAHGAVGTAGAGAAGTAGAGGVGSAGTAASAAGTAAAGTAPTTAATDPAAGDPAPATAPGDDRWTPGSGESVRDRLRGIVAESMGYDPEDLPGELALTDLGLDSLMGMRIKNRVEYDFALPPVPVQTLRDSSLDDVVRLVEEQVADRVAAAGEGDPVAAAGSTAPGVDADATPTDASTPAAATPDAPTATATDPTAHQGVGIPPRDASERLVFATWAGVTGVAAAGVTSALPEVDEPTAQAVAERLNERSGSSISSADVLAARTLEPLADAVREHLESEVEGTVREFRPRPAGSTAPAVILFHPAGGSSVVYGPLARRLPADVPVYGIERLEGSLDERAAVYVDEVRRLADGHPVILGGWSFGGALALEVAVGLAGTGVDVAHVELLDLVRPEHPAPDTAEEMHARWDRYAAFAAKTYGIDLPVPHDLLDEYGEQVMMDMFTQFMSSSDAADHGVSVGVLEHQRASFVDTRVLNQLDFHRWSGVTAPVTLFRSEGMHEGAVELEPAFATIAADGGWGGVLRDLETVQLRGDHLAVVDEPEISTVGAVVTRHIREVTAAAGAGTGTGTGAPADAPADAPAPGRHRRDGDAGEATDQAAGRESGRDDRKDGQQ</sequence>
<proteinExistence type="predicted"/>
<dbReference type="InterPro" id="IPR029058">
    <property type="entry name" value="AB_hydrolase_fold"/>
</dbReference>
<keyword evidence="3" id="KW-0808">Transferase</keyword>
<feature type="region of interest" description="Disordered" evidence="5">
    <location>
        <begin position="1708"/>
        <end position="1760"/>
    </location>
</feature>
<dbReference type="Pfam" id="PF00698">
    <property type="entry name" value="Acyl_transf_1"/>
    <property type="match status" value="1"/>
</dbReference>
<protein>
    <submittedName>
        <fullName evidence="8">Polyketide synthase</fullName>
    </submittedName>
</protein>
<dbReference type="Pfam" id="PF00550">
    <property type="entry name" value="PP-binding"/>
    <property type="match status" value="1"/>
</dbReference>
<dbReference type="SUPFAM" id="SSF53474">
    <property type="entry name" value="alpha/beta-Hydrolases"/>
    <property type="match status" value="1"/>
</dbReference>
<dbReference type="Pfam" id="PF02801">
    <property type="entry name" value="Ketoacyl-synt_C"/>
    <property type="match status" value="1"/>
</dbReference>
<feature type="compositionally biased region" description="Low complexity" evidence="5">
    <location>
        <begin position="1717"/>
        <end position="1729"/>
    </location>
</feature>
<feature type="domain" description="Carrier" evidence="6">
    <location>
        <begin position="26"/>
        <end position="103"/>
    </location>
</feature>
<feature type="compositionally biased region" description="Low complexity" evidence="5">
    <location>
        <begin position="1317"/>
        <end position="1345"/>
    </location>
</feature>
<evidence type="ECO:0000259" key="7">
    <source>
        <dbReference type="PROSITE" id="PS52004"/>
    </source>
</evidence>
<dbReference type="InterPro" id="IPR016035">
    <property type="entry name" value="Acyl_Trfase/lysoPLipase"/>
</dbReference>
<dbReference type="SUPFAM" id="SSF53901">
    <property type="entry name" value="Thiolase-like"/>
    <property type="match status" value="1"/>
</dbReference>
<dbReference type="InterPro" id="IPR014030">
    <property type="entry name" value="Ketoacyl_synth_N"/>
</dbReference>
<dbReference type="Gene3D" id="3.30.70.250">
    <property type="entry name" value="Malonyl-CoA ACP transacylase, ACP-binding"/>
    <property type="match status" value="1"/>
</dbReference>
<evidence type="ECO:0000259" key="6">
    <source>
        <dbReference type="PROSITE" id="PS50075"/>
    </source>
</evidence>
<dbReference type="FunFam" id="3.40.47.10:FF:000019">
    <property type="entry name" value="Polyketide synthase type I"/>
    <property type="match status" value="1"/>
</dbReference>
<dbReference type="InterPro" id="IPR036736">
    <property type="entry name" value="ACP-like_sf"/>
</dbReference>
<dbReference type="GO" id="GO:0006633">
    <property type="term" value="P:fatty acid biosynthetic process"/>
    <property type="evidence" value="ECO:0007669"/>
    <property type="project" value="InterPro"/>
</dbReference>
<feature type="region of interest" description="Disordered" evidence="5">
    <location>
        <begin position="1299"/>
        <end position="1352"/>
    </location>
</feature>
<dbReference type="Pfam" id="PF16197">
    <property type="entry name" value="KAsynt_C_assoc"/>
    <property type="match status" value="1"/>
</dbReference>
<keyword evidence="2" id="KW-0597">Phosphoprotein</keyword>
<dbReference type="CDD" id="cd00833">
    <property type="entry name" value="PKS"/>
    <property type="match status" value="1"/>
</dbReference>
<dbReference type="InterPro" id="IPR016036">
    <property type="entry name" value="Malonyl_transacylase_ACP-bd"/>
</dbReference>
<dbReference type="NCBIfam" id="NF040607">
    <property type="entry name" value="mycolic_Pks13"/>
    <property type="match status" value="1"/>
</dbReference>
<evidence type="ECO:0000313" key="9">
    <source>
        <dbReference type="Proteomes" id="UP000278422"/>
    </source>
</evidence>
<dbReference type="InterPro" id="IPR053778">
    <property type="entry name" value="Pks13"/>
</dbReference>
<dbReference type="Pfam" id="PF00109">
    <property type="entry name" value="ketoacyl-synt"/>
    <property type="match status" value="1"/>
</dbReference>
<dbReference type="PANTHER" id="PTHR43775">
    <property type="entry name" value="FATTY ACID SYNTHASE"/>
    <property type="match status" value="1"/>
</dbReference>
<keyword evidence="1" id="KW-0596">Phosphopantetheine</keyword>
<feature type="region of interest" description="Disordered" evidence="5">
    <location>
        <begin position="110"/>
        <end position="132"/>
    </location>
</feature>
<feature type="region of interest" description="Disordered" evidence="5">
    <location>
        <begin position="1"/>
        <end position="28"/>
    </location>
</feature>
<feature type="domain" description="Carrier" evidence="6">
    <location>
        <begin position="1219"/>
        <end position="1293"/>
    </location>
</feature>
<dbReference type="SUPFAM" id="SSF52151">
    <property type="entry name" value="FabD/lysophospholipase-like"/>
    <property type="match status" value="1"/>
</dbReference>
<dbReference type="GO" id="GO:0071770">
    <property type="term" value="P:DIM/DIP cell wall layer assembly"/>
    <property type="evidence" value="ECO:0007669"/>
    <property type="project" value="TreeGrafter"/>
</dbReference>
<accession>A0A3R8PF34</accession>
<feature type="region of interest" description="Disordered" evidence="5">
    <location>
        <begin position="1157"/>
        <end position="1176"/>
    </location>
</feature>
<evidence type="ECO:0000256" key="2">
    <source>
        <dbReference type="ARBA" id="ARBA00022553"/>
    </source>
</evidence>
<dbReference type="SMART" id="SM00825">
    <property type="entry name" value="PKS_KS"/>
    <property type="match status" value="1"/>
</dbReference>
<dbReference type="Proteomes" id="UP000278422">
    <property type="component" value="Unassembled WGS sequence"/>
</dbReference>
<feature type="domain" description="Ketosynthase family 3 (KS3)" evidence="7">
    <location>
        <begin position="133"/>
        <end position="556"/>
    </location>
</feature>
<keyword evidence="4" id="KW-0511">Multifunctional enzyme</keyword>
<feature type="region of interest" description="Disordered" evidence="5">
    <location>
        <begin position="1188"/>
        <end position="1220"/>
    </location>
</feature>